<keyword evidence="6" id="KW-0624">Polysaccharide degradation</keyword>
<evidence type="ECO:0000256" key="1">
    <source>
        <dbReference type="ARBA" id="ARBA00005641"/>
    </source>
</evidence>
<evidence type="ECO:0000256" key="3">
    <source>
        <dbReference type="ARBA" id="ARBA00023001"/>
    </source>
</evidence>
<dbReference type="Pfam" id="PF00150">
    <property type="entry name" value="Cellulase"/>
    <property type="match status" value="1"/>
</dbReference>
<feature type="domain" description="Glycoside hydrolase family 5" evidence="9">
    <location>
        <begin position="263"/>
        <end position="341"/>
    </location>
</feature>
<evidence type="ECO:0000256" key="4">
    <source>
        <dbReference type="ARBA" id="ARBA00023277"/>
    </source>
</evidence>
<evidence type="ECO:0000256" key="8">
    <source>
        <dbReference type="SAM" id="SignalP"/>
    </source>
</evidence>
<keyword evidence="8" id="KW-0732">Signal</keyword>
<dbReference type="GO" id="GO:0009986">
    <property type="term" value="C:cell surface"/>
    <property type="evidence" value="ECO:0007669"/>
    <property type="project" value="TreeGrafter"/>
</dbReference>
<reference evidence="10" key="1">
    <citation type="submission" date="2012-03" db="EMBL/GenBank/DDBJ databases">
        <title>Functional metagenomics reveals considerable lignocellulase gene clusters in the gut microbiome of a wood-feeding higher termite.</title>
        <authorList>
            <person name="Liu N."/>
        </authorList>
    </citation>
    <scope>NUCLEOTIDE SEQUENCE</scope>
</reference>
<dbReference type="PANTHER" id="PTHR31297">
    <property type="entry name" value="GLUCAN ENDO-1,6-BETA-GLUCOSIDASE B"/>
    <property type="match status" value="1"/>
</dbReference>
<evidence type="ECO:0000256" key="6">
    <source>
        <dbReference type="ARBA" id="ARBA00023326"/>
    </source>
</evidence>
<dbReference type="SUPFAM" id="SSF51445">
    <property type="entry name" value="(Trans)glycosidases"/>
    <property type="match status" value="1"/>
</dbReference>
<organism evidence="10">
    <name type="scientific">uncultured bacterium contig00061</name>
    <dbReference type="NCBI Taxonomy" id="1181544"/>
    <lineage>
        <taxon>Bacteria</taxon>
        <taxon>environmental samples</taxon>
    </lineage>
</organism>
<keyword evidence="5 7" id="KW-0326">Glycosidase</keyword>
<evidence type="ECO:0000259" key="9">
    <source>
        <dbReference type="Pfam" id="PF00150"/>
    </source>
</evidence>
<evidence type="ECO:0000256" key="7">
    <source>
        <dbReference type="RuleBase" id="RU361153"/>
    </source>
</evidence>
<keyword evidence="2 7" id="KW-0378">Hydrolase</keyword>
<sequence>MKKLTITCTLMLLFAVLFSACNNVFEPGEIPGLIKDGYGQVTINIEGVNARTTYPAAVFDDVEYTFTQGGVSKEPVSNNGTTYTLETGANWVVTVKGYKTVGTVKTLVAQGSSSSFSIATGSNPAVSVKLSIVDAVSTQNGTLTIAITKPNDATMTLLLEDMFSSDTPDIVNGENTIAAGIYLLTVNLELPGGETKYAGTGEIVYIYPHMTTSFSRTFAEADFSVWQAFRDITAAQLVSEIKIGWNLGNTFEAAHMTWLGENPTVTQMETGWGNPVTTKANIDALKTAGFNAIRIPVTWIKAADSNYNIRTDWMARITEVVNYAVANDMYIFLNTHHDEEDVYDFSDEGVEASLSVYKKSGSRLPIISSITTKN</sequence>
<name>A0A806JZM9_9BACT</name>
<keyword evidence="3" id="KW-0136">Cellulose degradation</keyword>
<dbReference type="GO" id="GO:0030245">
    <property type="term" value="P:cellulose catabolic process"/>
    <property type="evidence" value="ECO:0007669"/>
    <property type="project" value="UniProtKB-KW"/>
</dbReference>
<dbReference type="GO" id="GO:0008422">
    <property type="term" value="F:beta-glucosidase activity"/>
    <property type="evidence" value="ECO:0007669"/>
    <property type="project" value="TreeGrafter"/>
</dbReference>
<comment type="similarity">
    <text evidence="1 7">Belongs to the glycosyl hydrolase 5 (cellulase A) family.</text>
</comment>
<proteinExistence type="inferred from homology"/>
<feature type="chain" id="PRO_5033044058" evidence="8">
    <location>
        <begin position="20"/>
        <end position="374"/>
    </location>
</feature>
<evidence type="ECO:0000256" key="2">
    <source>
        <dbReference type="ARBA" id="ARBA00022801"/>
    </source>
</evidence>
<keyword evidence="4" id="KW-0119">Carbohydrate metabolism</keyword>
<dbReference type="GO" id="GO:0005576">
    <property type="term" value="C:extracellular region"/>
    <property type="evidence" value="ECO:0007669"/>
    <property type="project" value="TreeGrafter"/>
</dbReference>
<evidence type="ECO:0000313" key="10">
    <source>
        <dbReference type="EMBL" id="AGS52283.1"/>
    </source>
</evidence>
<dbReference type="PANTHER" id="PTHR31297:SF41">
    <property type="entry name" value="ENDOGLUCANASE, PUTATIVE (AFU_ORTHOLOGUE AFUA_5G01830)-RELATED"/>
    <property type="match status" value="1"/>
</dbReference>
<dbReference type="AlphaFoldDB" id="A0A806JZM9"/>
<dbReference type="Gene3D" id="3.20.20.80">
    <property type="entry name" value="Glycosidases"/>
    <property type="match status" value="1"/>
</dbReference>
<dbReference type="InterPro" id="IPR017853">
    <property type="entry name" value="GH"/>
</dbReference>
<dbReference type="InterPro" id="IPR001547">
    <property type="entry name" value="Glyco_hydro_5"/>
</dbReference>
<dbReference type="InterPro" id="IPR050386">
    <property type="entry name" value="Glycosyl_hydrolase_5"/>
</dbReference>
<evidence type="ECO:0000256" key="5">
    <source>
        <dbReference type="ARBA" id="ARBA00023295"/>
    </source>
</evidence>
<dbReference type="PROSITE" id="PS51257">
    <property type="entry name" value="PROKAR_LIPOPROTEIN"/>
    <property type="match status" value="1"/>
</dbReference>
<dbReference type="EMBL" id="JQ844188">
    <property type="protein sequence ID" value="AGS52283.1"/>
    <property type="molecule type" value="Genomic_DNA"/>
</dbReference>
<feature type="signal peptide" evidence="8">
    <location>
        <begin position="1"/>
        <end position="19"/>
    </location>
</feature>
<protein>
    <submittedName>
        <fullName evidence="10">Glycoside hydrolase family 5</fullName>
    </submittedName>
</protein>
<accession>A0A806JZM9</accession>